<evidence type="ECO:0000256" key="1">
    <source>
        <dbReference type="ARBA" id="ARBA00022670"/>
    </source>
</evidence>
<dbReference type="Gene3D" id="2.40.10.10">
    <property type="entry name" value="Trypsin-like serine proteases"/>
    <property type="match status" value="1"/>
</dbReference>
<evidence type="ECO:0000256" key="3">
    <source>
        <dbReference type="ARBA" id="ARBA00022801"/>
    </source>
</evidence>
<dbReference type="CDD" id="cd00190">
    <property type="entry name" value="Tryp_SPc"/>
    <property type="match status" value="1"/>
</dbReference>
<feature type="chain" id="PRO_5010160965" evidence="7">
    <location>
        <begin position="26"/>
        <end position="649"/>
    </location>
</feature>
<dbReference type="Pfam" id="PF00090">
    <property type="entry name" value="TSP_1"/>
    <property type="match status" value="6"/>
</dbReference>
<evidence type="ECO:0000259" key="8">
    <source>
        <dbReference type="PROSITE" id="PS50240"/>
    </source>
</evidence>
<evidence type="ECO:0000256" key="6">
    <source>
        <dbReference type="RuleBase" id="RU363034"/>
    </source>
</evidence>
<gene>
    <name evidence="10" type="primary">LOC106172358</name>
</gene>
<dbReference type="InterPro" id="IPR033116">
    <property type="entry name" value="TRYPSIN_SER"/>
</dbReference>
<organism evidence="9 10">
    <name type="scientific">Lingula anatina</name>
    <name type="common">Brachiopod</name>
    <name type="synonym">Lingula unguis</name>
    <dbReference type="NCBI Taxonomy" id="7574"/>
    <lineage>
        <taxon>Eukaryota</taxon>
        <taxon>Metazoa</taxon>
        <taxon>Spiralia</taxon>
        <taxon>Lophotrochozoa</taxon>
        <taxon>Brachiopoda</taxon>
        <taxon>Linguliformea</taxon>
        <taxon>Lingulata</taxon>
        <taxon>Lingulida</taxon>
        <taxon>Linguloidea</taxon>
        <taxon>Lingulidae</taxon>
        <taxon>Lingula</taxon>
    </lineage>
</organism>
<feature type="signal peptide" evidence="7">
    <location>
        <begin position="1"/>
        <end position="25"/>
    </location>
</feature>
<dbReference type="KEGG" id="lak:106172358"/>
<dbReference type="AlphaFoldDB" id="A0A1S3JDI8"/>
<dbReference type="InterPro" id="IPR018114">
    <property type="entry name" value="TRYPSIN_HIS"/>
</dbReference>
<dbReference type="SMART" id="SM00209">
    <property type="entry name" value="TSP1"/>
    <property type="match status" value="6"/>
</dbReference>
<dbReference type="PROSITE" id="PS50240">
    <property type="entry name" value="TRYPSIN_DOM"/>
    <property type="match status" value="1"/>
</dbReference>
<keyword evidence="7" id="KW-0732">Signal</keyword>
<dbReference type="PANTHER" id="PTHR22906">
    <property type="entry name" value="PROPERDIN"/>
    <property type="match status" value="1"/>
</dbReference>
<keyword evidence="1 6" id="KW-0645">Protease</keyword>
<evidence type="ECO:0000256" key="7">
    <source>
        <dbReference type="SAM" id="SignalP"/>
    </source>
</evidence>
<evidence type="ECO:0000313" key="10">
    <source>
        <dbReference type="RefSeq" id="XP_013408472.1"/>
    </source>
</evidence>
<dbReference type="OrthoDB" id="446173at2759"/>
<dbReference type="GeneID" id="106172358"/>
<proteinExistence type="predicted"/>
<dbReference type="PRINTS" id="PR00722">
    <property type="entry name" value="CHYMOTRYPSIN"/>
</dbReference>
<accession>A0A1S3JDI8</accession>
<dbReference type="PROSITE" id="PS00135">
    <property type="entry name" value="TRYPSIN_SER"/>
    <property type="match status" value="1"/>
</dbReference>
<dbReference type="SMART" id="SM00020">
    <property type="entry name" value="Tryp_SPc"/>
    <property type="match status" value="1"/>
</dbReference>
<dbReference type="InterPro" id="IPR043504">
    <property type="entry name" value="Peptidase_S1_PA_chymotrypsin"/>
</dbReference>
<evidence type="ECO:0000256" key="2">
    <source>
        <dbReference type="ARBA" id="ARBA00022737"/>
    </source>
</evidence>
<dbReference type="GO" id="GO:0006508">
    <property type="term" value="P:proteolysis"/>
    <property type="evidence" value="ECO:0007669"/>
    <property type="project" value="UniProtKB-KW"/>
</dbReference>
<evidence type="ECO:0000256" key="5">
    <source>
        <dbReference type="ARBA" id="ARBA00023157"/>
    </source>
</evidence>
<dbReference type="GO" id="GO:0004252">
    <property type="term" value="F:serine-type endopeptidase activity"/>
    <property type="evidence" value="ECO:0007669"/>
    <property type="project" value="InterPro"/>
</dbReference>
<dbReference type="RefSeq" id="XP_013408472.1">
    <property type="nucleotide sequence ID" value="XM_013553018.1"/>
</dbReference>
<dbReference type="FunFam" id="2.20.100.10:FF:000001">
    <property type="entry name" value="semaphorin-5A isoform X1"/>
    <property type="match status" value="3"/>
</dbReference>
<dbReference type="PROSITE" id="PS00134">
    <property type="entry name" value="TRYPSIN_HIS"/>
    <property type="match status" value="1"/>
</dbReference>
<dbReference type="Gene3D" id="2.20.100.10">
    <property type="entry name" value="Thrombospondin type-1 (TSP1) repeat"/>
    <property type="match status" value="6"/>
</dbReference>
<evidence type="ECO:0000256" key="4">
    <source>
        <dbReference type="ARBA" id="ARBA00022825"/>
    </source>
</evidence>
<name>A0A1S3JDI8_LINAN</name>
<dbReference type="SUPFAM" id="SSF82895">
    <property type="entry name" value="TSP-1 type 1 repeat"/>
    <property type="match status" value="6"/>
</dbReference>
<dbReference type="STRING" id="7574.A0A1S3JDI8"/>
<dbReference type="InterPro" id="IPR036383">
    <property type="entry name" value="TSP1_rpt_sf"/>
</dbReference>
<dbReference type="SUPFAM" id="SSF50494">
    <property type="entry name" value="Trypsin-like serine proteases"/>
    <property type="match status" value="1"/>
</dbReference>
<reference evidence="10" key="1">
    <citation type="submission" date="2025-08" db="UniProtKB">
        <authorList>
            <consortium name="RefSeq"/>
        </authorList>
    </citation>
    <scope>IDENTIFICATION</scope>
    <source>
        <tissue evidence="10">Gonads</tissue>
    </source>
</reference>
<protein>
    <submittedName>
        <fullName evidence="10">Hemicentin-1-like</fullName>
    </submittedName>
</protein>
<dbReference type="PRINTS" id="PR01705">
    <property type="entry name" value="TSP1REPEAT"/>
</dbReference>
<keyword evidence="5" id="KW-1015">Disulfide bond</keyword>
<keyword evidence="9" id="KW-1185">Reference proteome</keyword>
<dbReference type="FunFam" id="2.20.100.10:FF:000002">
    <property type="entry name" value="Unc-5 netrin receptor C"/>
    <property type="match status" value="1"/>
</dbReference>
<dbReference type="InterPro" id="IPR000884">
    <property type="entry name" value="TSP1_rpt"/>
</dbReference>
<dbReference type="Proteomes" id="UP000085678">
    <property type="component" value="Unplaced"/>
</dbReference>
<dbReference type="InterPro" id="IPR001254">
    <property type="entry name" value="Trypsin_dom"/>
</dbReference>
<dbReference type="InterPro" id="IPR052065">
    <property type="entry name" value="Compl_asym_regulator"/>
</dbReference>
<sequence length="649" mass="69548">MDVPIKIRVIFAWIVFINLISLGSSQFCSSIRTTTSRCYPFSSCSTGVLSVPGISVRRYECVGGGRPPTIAFVRCTVQCSGPRVNGGWTAWSTWSRCSRTCGGGNRVRRRSCTSPPPQNGGLDCPGSPTQSQSCNTNPCRVIGNWEGWSVCSTTCGRGMETRRRRCTGNCSGVSLAQTRDCNIRECSVNGGWTAWSTWSRCSRTCGGGNRVRRRSCTSPPPKNGGLDCPGSPTQSQSCNTNPCRVIGNWEGWSVCSTTCGRGMQTRRRRCTGNCPGVSLAQTRDCNIRECPVNGGWTPWSPWSACSAAGRRYRRRSCTNPPPRYGGASCPGSPLEFGSCSQTVAVNGGWAPWGSWSTCSQQCNGQRTRERTCSRPAPQHGGRPCPGGNSETSTCNVGACPSCGVGQVSPSVLQQQRIVGGTTAEPNSWPWQVLLVTSSNQAPCGGTLVSNQWVVTAGHCVASRLDPGSWRVRVGEHDLTTFSSIQRDIPVSRVVPHPGFDESTLINDIALVRLSQPVTHSDKITPVCIPTKDVTAGTKCVATGWGVTSESGSRPDLLQQVVLSVVARSTCRLRSYIGSFIKDTMICAGGEDGKDACNGDSGGPLVCLEDGRFILQGVTSFGIGCGRPMKPGVYTRVALYSEWIQRHINS</sequence>
<dbReference type="Pfam" id="PF00089">
    <property type="entry name" value="Trypsin"/>
    <property type="match status" value="1"/>
</dbReference>
<feature type="domain" description="Peptidase S1" evidence="8">
    <location>
        <begin position="417"/>
        <end position="648"/>
    </location>
</feature>
<dbReference type="InterPro" id="IPR001314">
    <property type="entry name" value="Peptidase_S1A"/>
</dbReference>
<keyword evidence="3 6" id="KW-0378">Hydrolase</keyword>
<keyword evidence="2" id="KW-0677">Repeat</keyword>
<evidence type="ECO:0000313" key="9">
    <source>
        <dbReference type="Proteomes" id="UP000085678"/>
    </source>
</evidence>
<dbReference type="FunFam" id="2.40.10.10:FF:000003">
    <property type="entry name" value="Transmembrane serine protease 3"/>
    <property type="match status" value="1"/>
</dbReference>
<dbReference type="InterPro" id="IPR009003">
    <property type="entry name" value="Peptidase_S1_PA"/>
</dbReference>
<dbReference type="PROSITE" id="PS50092">
    <property type="entry name" value="TSP1"/>
    <property type="match status" value="6"/>
</dbReference>
<keyword evidence="4 6" id="KW-0720">Serine protease</keyword>
<dbReference type="InParanoid" id="A0A1S3JDI8"/>